<evidence type="ECO:0000313" key="2">
    <source>
        <dbReference type="EMBL" id="ADU38556.1"/>
    </source>
</evidence>
<dbReference type="Proteomes" id="UP000008917">
    <property type="component" value="Chromosome"/>
</dbReference>
<dbReference type="RefSeq" id="WP_013542767.1">
    <property type="nucleotide sequence ID" value="NC_014931.1"/>
</dbReference>
<gene>
    <name evidence="2" type="ordered locus">Varpa_4388</name>
</gene>
<organism evidence="2 3">
    <name type="scientific">Variovorax paradoxus (strain EPS)</name>
    <dbReference type="NCBI Taxonomy" id="595537"/>
    <lineage>
        <taxon>Bacteria</taxon>
        <taxon>Pseudomonadati</taxon>
        <taxon>Pseudomonadota</taxon>
        <taxon>Betaproteobacteria</taxon>
        <taxon>Burkholderiales</taxon>
        <taxon>Comamonadaceae</taxon>
        <taxon>Variovorax</taxon>
    </lineage>
</organism>
<dbReference type="GO" id="GO:0003677">
    <property type="term" value="F:DNA binding"/>
    <property type="evidence" value="ECO:0007669"/>
    <property type="project" value="UniProtKB-KW"/>
</dbReference>
<dbReference type="KEGG" id="vpe:Varpa_4388"/>
<protein>
    <submittedName>
        <fullName evidence="2">Cold-shock DNA-binding domain protein</fullName>
    </submittedName>
</protein>
<dbReference type="AlphaFoldDB" id="E6VA84"/>
<dbReference type="EMBL" id="CP002417">
    <property type="protein sequence ID" value="ADU38556.1"/>
    <property type="molecule type" value="Genomic_DNA"/>
</dbReference>
<proteinExistence type="predicted"/>
<keyword evidence="2" id="KW-0238">DNA-binding</keyword>
<name>E6VA84_VARPE</name>
<reference evidence="2 3" key="2">
    <citation type="journal article" date="2013" name="Genome Announc.">
        <title>Genome of the Root-Associated Plant Growth-Promoting Bacterium Variovorax paradoxus Strain EPS.</title>
        <authorList>
            <person name="Han J.I."/>
            <person name="Spain J.C."/>
            <person name="Leadbetter J.R."/>
            <person name="Ovchinnikova G."/>
            <person name="Goodwin L.A."/>
            <person name="Han C.S."/>
            <person name="Woyke T."/>
            <person name="Davenport K.W."/>
            <person name="Orwin P.M."/>
        </authorList>
    </citation>
    <scope>NUCLEOTIDE SEQUENCE [LARGE SCALE GENOMIC DNA]</scope>
    <source>
        <strain evidence="2 3">EPS</strain>
    </source>
</reference>
<sequence>MTQKKTMSDAELAAFEASQDFEALLVQSVREMGAATFPQDAASCGPSDVGRKDQAPITRPP</sequence>
<dbReference type="OrthoDB" id="9799384at2"/>
<evidence type="ECO:0000313" key="3">
    <source>
        <dbReference type="Proteomes" id="UP000008917"/>
    </source>
</evidence>
<feature type="region of interest" description="Disordered" evidence="1">
    <location>
        <begin position="37"/>
        <end position="61"/>
    </location>
</feature>
<accession>E6VA84</accession>
<dbReference type="HOGENOM" id="CLU_2921472_0_0_4"/>
<reference evidence="3" key="1">
    <citation type="submission" date="2010-12" db="EMBL/GenBank/DDBJ databases">
        <title>Complete sequence of Variovorax paradoxus EPS.</title>
        <authorList>
            <consortium name="US DOE Joint Genome Institute"/>
            <person name="Lucas S."/>
            <person name="Copeland A."/>
            <person name="Lapidus A."/>
            <person name="Cheng J.-F."/>
            <person name="Goodwin L."/>
            <person name="Pitluck S."/>
            <person name="Teshima H."/>
            <person name="Detter J.C."/>
            <person name="Han C."/>
            <person name="Tapia R."/>
            <person name="Land M."/>
            <person name="Hauser L."/>
            <person name="Kyrpides N."/>
            <person name="Ivanova N."/>
            <person name="Ovchinnikova G."/>
            <person name="Orwin P."/>
            <person name="Han J.-I.G."/>
            <person name="Woyke T."/>
        </authorList>
    </citation>
    <scope>NUCLEOTIDE SEQUENCE [LARGE SCALE GENOMIC DNA]</scope>
    <source>
        <strain evidence="3">EPS</strain>
    </source>
</reference>
<evidence type="ECO:0000256" key="1">
    <source>
        <dbReference type="SAM" id="MobiDB-lite"/>
    </source>
</evidence>